<gene>
    <name evidence="1" type="ORF">GCM10009769_05740</name>
</gene>
<dbReference type="AlphaFoldDB" id="A0A8H9KZS9"/>
<evidence type="ECO:0000313" key="1">
    <source>
        <dbReference type="EMBL" id="GGK90503.1"/>
    </source>
</evidence>
<dbReference type="Proteomes" id="UP000648535">
    <property type="component" value="Unassembled WGS sequence"/>
</dbReference>
<proteinExistence type="predicted"/>
<evidence type="ECO:0000313" key="2">
    <source>
        <dbReference type="Proteomes" id="UP000648535"/>
    </source>
</evidence>
<organism evidence="1 2">
    <name type="scientific">Curtobacterium luteum</name>
    <dbReference type="NCBI Taxonomy" id="33881"/>
    <lineage>
        <taxon>Bacteria</taxon>
        <taxon>Bacillati</taxon>
        <taxon>Actinomycetota</taxon>
        <taxon>Actinomycetes</taxon>
        <taxon>Micrococcales</taxon>
        <taxon>Microbacteriaceae</taxon>
        <taxon>Curtobacterium</taxon>
    </lineage>
</organism>
<name>A0A8H9KZS9_9MICO</name>
<reference evidence="1" key="2">
    <citation type="submission" date="2020-09" db="EMBL/GenBank/DDBJ databases">
        <authorList>
            <person name="Sun Q."/>
            <person name="Ohkuma M."/>
        </authorList>
    </citation>
    <scope>NUCLEOTIDE SEQUENCE</scope>
    <source>
        <strain evidence="1">JCM 1480</strain>
    </source>
</reference>
<comment type="caution">
    <text evidence="1">The sequence shown here is derived from an EMBL/GenBank/DDBJ whole genome shotgun (WGS) entry which is preliminary data.</text>
</comment>
<dbReference type="EMBL" id="BMOI01000001">
    <property type="protein sequence ID" value="GGK90503.1"/>
    <property type="molecule type" value="Genomic_DNA"/>
</dbReference>
<sequence>MHGCCGQVRDPSWGPDAWSRRSDEEEVRFLRAECRENRLFDEDARTDHGEETAVDVSLQATPFRAVVRGRSDQRDVDRSCCHTDRLAGPTGTVADACLFCGR</sequence>
<reference evidence="1" key="1">
    <citation type="journal article" date="2014" name="Int. J. Syst. Evol. Microbiol.">
        <title>Complete genome sequence of Corynebacterium casei LMG S-19264T (=DSM 44701T), isolated from a smear-ripened cheese.</title>
        <authorList>
            <consortium name="US DOE Joint Genome Institute (JGI-PGF)"/>
            <person name="Walter F."/>
            <person name="Albersmeier A."/>
            <person name="Kalinowski J."/>
            <person name="Ruckert C."/>
        </authorList>
    </citation>
    <scope>NUCLEOTIDE SEQUENCE</scope>
    <source>
        <strain evidence="1">JCM 1480</strain>
    </source>
</reference>
<protein>
    <submittedName>
        <fullName evidence="1">Uncharacterized protein</fullName>
    </submittedName>
</protein>
<accession>A0A8H9KZS9</accession>